<dbReference type="EMBL" id="JAPDRQ010000010">
    <property type="protein sequence ID" value="KAJ9663223.1"/>
    <property type="molecule type" value="Genomic_DNA"/>
</dbReference>
<evidence type="ECO:0000313" key="1">
    <source>
        <dbReference type="EMBL" id="KAJ9663223.1"/>
    </source>
</evidence>
<name>A0ACC3AII0_9EURO</name>
<dbReference type="Proteomes" id="UP001172386">
    <property type="component" value="Unassembled WGS sequence"/>
</dbReference>
<keyword evidence="2" id="KW-1185">Reference proteome</keyword>
<comment type="caution">
    <text evidence="1">The sequence shown here is derived from an EMBL/GenBank/DDBJ whole genome shotgun (WGS) entry which is preliminary data.</text>
</comment>
<sequence length="619" mass="69283">MPPKGKRANPSDKEFLFVNEDFNTLFGGTRNADLDRTKQSHVQRQSFARRKRGLSHRRAGTTSPAAEKLSPTAGSSIPAPEPVSSALSRPQSYLRFPELTFSTPDTAWLPIIPDQNFLDQQQSSSTVSALDFASWQPLPTEWPTRNLYSVPQLQRANSRQITARLSDFASEQNSPIGNELSFSGDDFFASQSLMTMLPSDPFTDTKTALELWAPPLMRAFATRIIAELFHTDLKAAPLQNMRHVEGLHADMQSCMSHPAEMYALLAVTSYVLLTTPDQLDLPGLSPEDHQRVPLFFKSKALEALTLRLASGSPSHGTVIAVHRMVSAALFNGNFVAVETHYQATLSMIESLGGLETFNDFQKERLILHDLYYAFATLSLPRLEVTWDPGDISEGVRLQLPKRGNRSGSRIRAIVKESDKIIPASVGQAILDLLQTQDVLAWLGSRPYQPTEYRWLMHRRLAIIYRLLNLNLTQKFEDETVVANQDVVRFAVVYFALAAISLPLTRSIAVDQFISVASRLWGSDAAENAWLSSNDLLLWTVVMLRMCITSSKKSQMSVETFDTIELTARLGEVAGSACEDLEIETEEQLTAVLKTFLFDDEFADERYRAFVQDGLQLRMK</sequence>
<protein>
    <submittedName>
        <fullName evidence="1">Uncharacterized protein</fullName>
    </submittedName>
</protein>
<gene>
    <name evidence="1" type="ORF">H2198_000984</name>
</gene>
<accession>A0ACC3AII0</accession>
<reference evidence="1" key="1">
    <citation type="submission" date="2022-10" db="EMBL/GenBank/DDBJ databases">
        <title>Culturing micro-colonial fungi from biological soil crusts in the Mojave desert and describing Neophaeococcomyces mojavensis, and introducing the new genera and species Taxawa tesnikishii.</title>
        <authorList>
            <person name="Kurbessoian T."/>
            <person name="Stajich J.E."/>
        </authorList>
    </citation>
    <scope>NUCLEOTIDE SEQUENCE</scope>
    <source>
        <strain evidence="1">JES_112</strain>
    </source>
</reference>
<evidence type="ECO:0000313" key="2">
    <source>
        <dbReference type="Proteomes" id="UP001172386"/>
    </source>
</evidence>
<proteinExistence type="predicted"/>
<organism evidence="1 2">
    <name type="scientific">Neophaeococcomyces mojaviensis</name>
    <dbReference type="NCBI Taxonomy" id="3383035"/>
    <lineage>
        <taxon>Eukaryota</taxon>
        <taxon>Fungi</taxon>
        <taxon>Dikarya</taxon>
        <taxon>Ascomycota</taxon>
        <taxon>Pezizomycotina</taxon>
        <taxon>Eurotiomycetes</taxon>
        <taxon>Chaetothyriomycetidae</taxon>
        <taxon>Chaetothyriales</taxon>
        <taxon>Chaetothyriales incertae sedis</taxon>
        <taxon>Neophaeococcomyces</taxon>
    </lineage>
</organism>